<dbReference type="Proteomes" id="UP000054477">
    <property type="component" value="Unassembled WGS sequence"/>
</dbReference>
<organism evidence="1 2">
    <name type="scientific">Laccaria amethystina LaAM-08-1</name>
    <dbReference type="NCBI Taxonomy" id="1095629"/>
    <lineage>
        <taxon>Eukaryota</taxon>
        <taxon>Fungi</taxon>
        <taxon>Dikarya</taxon>
        <taxon>Basidiomycota</taxon>
        <taxon>Agaricomycotina</taxon>
        <taxon>Agaricomycetes</taxon>
        <taxon>Agaricomycetidae</taxon>
        <taxon>Agaricales</taxon>
        <taxon>Agaricineae</taxon>
        <taxon>Hydnangiaceae</taxon>
        <taxon>Laccaria</taxon>
    </lineage>
</organism>
<gene>
    <name evidence="1" type="ORF">K443DRAFT_15871</name>
</gene>
<dbReference type="HOGENOM" id="CLU_912366_0_0_1"/>
<evidence type="ECO:0000313" key="1">
    <source>
        <dbReference type="EMBL" id="KIJ89694.1"/>
    </source>
</evidence>
<dbReference type="AlphaFoldDB" id="A0A0C9WGM3"/>
<reference evidence="2" key="2">
    <citation type="submission" date="2015-01" db="EMBL/GenBank/DDBJ databases">
        <title>Evolutionary Origins and Diversification of the Mycorrhizal Mutualists.</title>
        <authorList>
            <consortium name="DOE Joint Genome Institute"/>
            <consortium name="Mycorrhizal Genomics Consortium"/>
            <person name="Kohler A."/>
            <person name="Kuo A."/>
            <person name="Nagy L.G."/>
            <person name="Floudas D."/>
            <person name="Copeland A."/>
            <person name="Barry K.W."/>
            <person name="Cichocki N."/>
            <person name="Veneault-Fourrey C."/>
            <person name="LaButti K."/>
            <person name="Lindquist E.A."/>
            <person name="Lipzen A."/>
            <person name="Lundell T."/>
            <person name="Morin E."/>
            <person name="Murat C."/>
            <person name="Riley R."/>
            <person name="Ohm R."/>
            <person name="Sun H."/>
            <person name="Tunlid A."/>
            <person name="Henrissat B."/>
            <person name="Grigoriev I.V."/>
            <person name="Hibbett D.S."/>
            <person name="Martin F."/>
        </authorList>
    </citation>
    <scope>NUCLEOTIDE SEQUENCE [LARGE SCALE GENOMIC DNA]</scope>
    <source>
        <strain evidence="2">LaAM-08-1</strain>
    </source>
</reference>
<reference evidence="1 2" key="1">
    <citation type="submission" date="2014-04" db="EMBL/GenBank/DDBJ databases">
        <authorList>
            <consortium name="DOE Joint Genome Institute"/>
            <person name="Kuo A."/>
            <person name="Kohler A."/>
            <person name="Nagy L.G."/>
            <person name="Floudas D."/>
            <person name="Copeland A."/>
            <person name="Barry K.W."/>
            <person name="Cichocki N."/>
            <person name="Veneault-Fourrey C."/>
            <person name="LaButti K."/>
            <person name="Lindquist E.A."/>
            <person name="Lipzen A."/>
            <person name="Lundell T."/>
            <person name="Morin E."/>
            <person name="Murat C."/>
            <person name="Sun H."/>
            <person name="Tunlid A."/>
            <person name="Henrissat B."/>
            <person name="Grigoriev I.V."/>
            <person name="Hibbett D.S."/>
            <person name="Martin F."/>
            <person name="Nordberg H.P."/>
            <person name="Cantor M.N."/>
            <person name="Hua S.X."/>
        </authorList>
    </citation>
    <scope>NUCLEOTIDE SEQUENCE [LARGE SCALE GENOMIC DNA]</scope>
    <source>
        <strain evidence="1 2">LaAM-08-1</strain>
    </source>
</reference>
<name>A0A0C9WGM3_9AGAR</name>
<dbReference type="EMBL" id="KN839500">
    <property type="protein sequence ID" value="KIJ89694.1"/>
    <property type="molecule type" value="Genomic_DNA"/>
</dbReference>
<evidence type="ECO:0000313" key="2">
    <source>
        <dbReference type="Proteomes" id="UP000054477"/>
    </source>
</evidence>
<dbReference type="OrthoDB" id="3120877at2759"/>
<sequence length="305" mass="34078">MFTTRGWDQLVAKAPIVIGRLQCSTAALHIFPIRVRITAKISEECPGNEVVGVKSQPPKPEHGCDLHHLKAQSSPGGLRLSPSFRLRLFFDRYGSQIFAYDGRALQWLRRSDESVGWTLERTEQVHVDITTMFIIRLLMPRYATQTCSAASSLTFSTLHRAPTGCGHEESTFRSRFGSTTLSRKTLNLRKTERLTGGEDQVGFVRAELALGVNTALRVVWRKSSWAGRRIDESRCPLGRAGWLNEVGGVNRSRTTLVYAFVLCHRSREDSASWGVNTFSGPRRVSTGSRDSVWSLDGAIGWRKAV</sequence>
<keyword evidence="2" id="KW-1185">Reference proteome</keyword>
<accession>A0A0C9WGM3</accession>
<protein>
    <submittedName>
        <fullName evidence="1">Unplaced genomic scaffold K443scaffold_965, whole genome shotgun sequence</fullName>
    </submittedName>
</protein>
<proteinExistence type="predicted"/>